<comment type="caution">
    <text evidence="1">The sequence shown here is derived from an EMBL/GenBank/DDBJ whole genome shotgun (WGS) entry which is preliminary data.</text>
</comment>
<evidence type="ECO:0000313" key="2">
    <source>
        <dbReference type="Proteomes" id="UP001163324"/>
    </source>
</evidence>
<sequence>MGANNSHSESKNTSTTAKDEPTNPTIDGAGEDDDEPDDWDKRIFSTGCADENMKMTDCYFEKKDWRACAKEMEAFKQCWKQHGNDERTGTRNV</sequence>
<gene>
    <name evidence="1" type="ORF">N3K66_004769</name>
</gene>
<dbReference type="Proteomes" id="UP001163324">
    <property type="component" value="Chromosome 4"/>
</dbReference>
<evidence type="ECO:0000313" key="1">
    <source>
        <dbReference type="EMBL" id="KAI9900507.1"/>
    </source>
</evidence>
<organism evidence="1 2">
    <name type="scientific">Trichothecium roseum</name>
    <dbReference type="NCBI Taxonomy" id="47278"/>
    <lineage>
        <taxon>Eukaryota</taxon>
        <taxon>Fungi</taxon>
        <taxon>Dikarya</taxon>
        <taxon>Ascomycota</taxon>
        <taxon>Pezizomycotina</taxon>
        <taxon>Sordariomycetes</taxon>
        <taxon>Hypocreomycetidae</taxon>
        <taxon>Hypocreales</taxon>
        <taxon>Hypocreales incertae sedis</taxon>
        <taxon>Trichothecium</taxon>
    </lineage>
</organism>
<proteinExistence type="predicted"/>
<dbReference type="EMBL" id="CM047943">
    <property type="protein sequence ID" value="KAI9900507.1"/>
    <property type="molecule type" value="Genomic_DNA"/>
</dbReference>
<protein>
    <submittedName>
        <fullName evidence="1">Uncharacterized protein</fullName>
    </submittedName>
</protein>
<keyword evidence="2" id="KW-1185">Reference proteome</keyword>
<accession>A0ACC0V2Q7</accession>
<reference evidence="1" key="1">
    <citation type="submission" date="2022-10" db="EMBL/GenBank/DDBJ databases">
        <title>Complete Genome of Trichothecium roseum strain YXFP-22015, a Plant Pathogen Isolated from Citrus.</title>
        <authorList>
            <person name="Wang Y."/>
            <person name="Zhu L."/>
        </authorList>
    </citation>
    <scope>NUCLEOTIDE SEQUENCE</scope>
    <source>
        <strain evidence="1">YXFP-22015</strain>
    </source>
</reference>
<name>A0ACC0V2Q7_9HYPO</name>